<proteinExistence type="inferred from homology"/>
<dbReference type="EMBL" id="VSRR010002874">
    <property type="protein sequence ID" value="MPC33642.1"/>
    <property type="molecule type" value="Genomic_DNA"/>
</dbReference>
<keyword evidence="5" id="KW-0408">Iron</keyword>
<comment type="caution">
    <text evidence="9">The sequence shown here is derived from an EMBL/GenBank/DDBJ whole genome shotgun (WGS) entry which is preliminary data.</text>
</comment>
<keyword evidence="6" id="KW-0503">Monooxygenase</keyword>
<keyword evidence="10" id="KW-1185">Reference proteome</keyword>
<accession>A0A5B7EHL8</accession>
<comment type="similarity">
    <text evidence="1">Belongs to the cytochrome P450 family.</text>
</comment>
<dbReference type="Proteomes" id="UP000324222">
    <property type="component" value="Unassembled WGS sequence"/>
</dbReference>
<dbReference type="GO" id="GO:0004508">
    <property type="term" value="F:steroid 17-alpha-monooxygenase activity"/>
    <property type="evidence" value="ECO:0007669"/>
    <property type="project" value="TreeGrafter"/>
</dbReference>
<evidence type="ECO:0000256" key="3">
    <source>
        <dbReference type="ARBA" id="ARBA00022723"/>
    </source>
</evidence>
<keyword evidence="2" id="KW-0349">Heme</keyword>
<organism evidence="9 10">
    <name type="scientific">Portunus trituberculatus</name>
    <name type="common">Swimming crab</name>
    <name type="synonym">Neptunus trituberculatus</name>
    <dbReference type="NCBI Taxonomy" id="210409"/>
    <lineage>
        <taxon>Eukaryota</taxon>
        <taxon>Metazoa</taxon>
        <taxon>Ecdysozoa</taxon>
        <taxon>Arthropoda</taxon>
        <taxon>Crustacea</taxon>
        <taxon>Multicrustacea</taxon>
        <taxon>Malacostraca</taxon>
        <taxon>Eumalacostraca</taxon>
        <taxon>Eucarida</taxon>
        <taxon>Decapoda</taxon>
        <taxon>Pleocyemata</taxon>
        <taxon>Brachyura</taxon>
        <taxon>Eubrachyura</taxon>
        <taxon>Portunoidea</taxon>
        <taxon>Portunidae</taxon>
        <taxon>Portuninae</taxon>
        <taxon>Portunus</taxon>
    </lineage>
</organism>
<protein>
    <submittedName>
        <fullName evidence="9">Cytochrome P450 307a1</fullName>
    </submittedName>
</protein>
<dbReference type="AlphaFoldDB" id="A0A5B7EHL8"/>
<evidence type="ECO:0000313" key="10">
    <source>
        <dbReference type="Proteomes" id="UP000324222"/>
    </source>
</evidence>
<dbReference type="GO" id="GO:0005506">
    <property type="term" value="F:iron ion binding"/>
    <property type="evidence" value="ECO:0007669"/>
    <property type="project" value="InterPro"/>
</dbReference>
<dbReference type="GO" id="GO:0020037">
    <property type="term" value="F:heme binding"/>
    <property type="evidence" value="ECO:0007669"/>
    <property type="project" value="InterPro"/>
</dbReference>
<gene>
    <name evidence="9" type="primary">spo_1</name>
    <name evidence="9" type="ORF">E2C01_026998</name>
</gene>
<keyword evidence="8" id="KW-0732">Signal</keyword>
<dbReference type="PANTHER" id="PTHR24289">
    <property type="entry name" value="STEROID 17-ALPHA-HYDROXYLASE/17,20 LYASE"/>
    <property type="match status" value="1"/>
</dbReference>
<dbReference type="PANTHER" id="PTHR24289:SF1">
    <property type="entry name" value="STEROID 17-ALPHA-HYDROXYLASE_17,20 LYASE"/>
    <property type="match status" value="1"/>
</dbReference>
<reference evidence="9 10" key="1">
    <citation type="submission" date="2019-05" db="EMBL/GenBank/DDBJ databases">
        <title>Another draft genome of Portunus trituberculatus and its Hox gene families provides insights of decapod evolution.</title>
        <authorList>
            <person name="Jeong J.-H."/>
            <person name="Song I."/>
            <person name="Kim S."/>
            <person name="Choi T."/>
            <person name="Kim D."/>
            <person name="Ryu S."/>
            <person name="Kim W."/>
        </authorList>
    </citation>
    <scope>NUCLEOTIDE SEQUENCE [LARGE SCALE GENOMIC DNA]</scope>
    <source>
        <tissue evidence="9">Muscle</tissue>
    </source>
</reference>
<feature type="chain" id="PRO_5022800606" evidence="8">
    <location>
        <begin position="22"/>
        <end position="183"/>
    </location>
</feature>
<evidence type="ECO:0000256" key="8">
    <source>
        <dbReference type="SAM" id="SignalP"/>
    </source>
</evidence>
<dbReference type="GO" id="GO:0042448">
    <property type="term" value="P:progesterone metabolic process"/>
    <property type="evidence" value="ECO:0007669"/>
    <property type="project" value="TreeGrafter"/>
</dbReference>
<keyword evidence="4" id="KW-0560">Oxidoreductase</keyword>
<evidence type="ECO:0000256" key="1">
    <source>
        <dbReference type="ARBA" id="ARBA00010617"/>
    </source>
</evidence>
<evidence type="ECO:0000256" key="4">
    <source>
        <dbReference type="ARBA" id="ARBA00023002"/>
    </source>
</evidence>
<dbReference type="InterPro" id="IPR001128">
    <property type="entry name" value="Cyt_P450"/>
</dbReference>
<dbReference type="Gene3D" id="1.10.630.10">
    <property type="entry name" value="Cytochrome P450"/>
    <property type="match status" value="1"/>
</dbReference>
<name>A0A5B7EHL8_PORTR</name>
<feature type="region of interest" description="Disordered" evidence="7">
    <location>
        <begin position="31"/>
        <end position="51"/>
    </location>
</feature>
<dbReference type="PRINTS" id="PR00463">
    <property type="entry name" value="EP450I"/>
</dbReference>
<evidence type="ECO:0000256" key="5">
    <source>
        <dbReference type="ARBA" id="ARBA00023004"/>
    </source>
</evidence>
<dbReference type="SUPFAM" id="SSF48264">
    <property type="entry name" value="Cytochrome P450"/>
    <property type="match status" value="1"/>
</dbReference>
<keyword evidence="3" id="KW-0479">Metal-binding</keyword>
<dbReference type="GO" id="GO:0042446">
    <property type="term" value="P:hormone biosynthetic process"/>
    <property type="evidence" value="ECO:0007669"/>
    <property type="project" value="TreeGrafter"/>
</dbReference>
<feature type="compositionally biased region" description="Polar residues" evidence="7">
    <location>
        <begin position="37"/>
        <end position="46"/>
    </location>
</feature>
<evidence type="ECO:0000313" key="9">
    <source>
        <dbReference type="EMBL" id="MPC33642.1"/>
    </source>
</evidence>
<evidence type="ECO:0000256" key="2">
    <source>
        <dbReference type="ARBA" id="ARBA00022617"/>
    </source>
</evidence>
<dbReference type="InterPro" id="IPR036396">
    <property type="entry name" value="Cyt_P450_sf"/>
</dbReference>
<dbReference type="InterPro" id="IPR002401">
    <property type="entry name" value="Cyt_P450_E_grp-I"/>
</dbReference>
<evidence type="ECO:0000256" key="7">
    <source>
        <dbReference type="SAM" id="MobiDB-lite"/>
    </source>
</evidence>
<sequence>MVFVLAPATIVLMMMVLVAVAVQETARRRRKQQKQQYFQQTSPTTKSSDDLEIGTLTPLPGPTPIPFFGNLLSLRKYSECPYQGFSELKDKYGPVYALKMGSTPSVVVNTFDTIKEVLINKANSFDARPDLLRFKLYFGGNRQHCEYLQAAPLPSLFTPGFLNMPHRTTFLSPLNQAPFISQP</sequence>
<evidence type="ECO:0000256" key="6">
    <source>
        <dbReference type="ARBA" id="ARBA00023033"/>
    </source>
</evidence>
<dbReference type="Pfam" id="PF00067">
    <property type="entry name" value="p450"/>
    <property type="match status" value="1"/>
</dbReference>
<dbReference type="OrthoDB" id="1470350at2759"/>
<feature type="signal peptide" evidence="8">
    <location>
        <begin position="1"/>
        <end position="21"/>
    </location>
</feature>